<dbReference type="AlphaFoldDB" id="A0A9P6STP7"/>
<protein>
    <submittedName>
        <fullName evidence="2">Uncharacterized protein</fullName>
    </submittedName>
</protein>
<evidence type="ECO:0000313" key="3">
    <source>
        <dbReference type="Proteomes" id="UP000703661"/>
    </source>
</evidence>
<sequence>MKFNTVLFALSAVAAVASATVEVPSVPGVPGVDLTPAVEKRDVPGLGNAGDIAPAALKTIEDAIGGTGVAKRGLINIDANVTAYVKAIVAVFAKIEVEVIAEIVAALVVDLEKLEGLYPAYVKAYIDLHLYASIQAVIAAHVDVGILGLINIDVNAVASVCAEVVINVRVMIEAAIKLALSDVCKDFGIPDVLALAENPDNTIDGILAKDNLANQVKNAVNGISA</sequence>
<dbReference type="Proteomes" id="UP000703661">
    <property type="component" value="Unassembled WGS sequence"/>
</dbReference>
<keyword evidence="1" id="KW-0732">Signal</keyword>
<gene>
    <name evidence="2" type="ORF">BGZ80_006135</name>
</gene>
<evidence type="ECO:0000313" key="2">
    <source>
        <dbReference type="EMBL" id="KAG0001700.1"/>
    </source>
</evidence>
<comment type="caution">
    <text evidence="2">The sequence shown here is derived from an EMBL/GenBank/DDBJ whole genome shotgun (WGS) entry which is preliminary data.</text>
</comment>
<feature type="signal peptide" evidence="1">
    <location>
        <begin position="1"/>
        <end position="19"/>
    </location>
</feature>
<name>A0A9P6STP7_9FUNG</name>
<feature type="chain" id="PRO_5040409475" evidence="1">
    <location>
        <begin position="20"/>
        <end position="225"/>
    </location>
</feature>
<accession>A0A9P6STP7</accession>
<evidence type="ECO:0000256" key="1">
    <source>
        <dbReference type="SAM" id="SignalP"/>
    </source>
</evidence>
<keyword evidence="3" id="KW-1185">Reference proteome</keyword>
<organism evidence="2 3">
    <name type="scientific">Entomortierella chlamydospora</name>
    <dbReference type="NCBI Taxonomy" id="101097"/>
    <lineage>
        <taxon>Eukaryota</taxon>
        <taxon>Fungi</taxon>
        <taxon>Fungi incertae sedis</taxon>
        <taxon>Mucoromycota</taxon>
        <taxon>Mortierellomycotina</taxon>
        <taxon>Mortierellomycetes</taxon>
        <taxon>Mortierellales</taxon>
        <taxon>Mortierellaceae</taxon>
        <taxon>Entomortierella</taxon>
    </lineage>
</organism>
<proteinExistence type="predicted"/>
<reference evidence="2" key="1">
    <citation type="journal article" date="2020" name="Fungal Divers.">
        <title>Resolving the Mortierellaceae phylogeny through synthesis of multi-gene phylogenetics and phylogenomics.</title>
        <authorList>
            <person name="Vandepol N."/>
            <person name="Liber J."/>
            <person name="Desiro A."/>
            <person name="Na H."/>
            <person name="Kennedy M."/>
            <person name="Barry K."/>
            <person name="Grigoriev I.V."/>
            <person name="Miller A.N."/>
            <person name="O'Donnell K."/>
            <person name="Stajich J.E."/>
            <person name="Bonito G."/>
        </authorList>
    </citation>
    <scope>NUCLEOTIDE SEQUENCE</scope>
    <source>
        <strain evidence="2">NRRL 2769</strain>
    </source>
</reference>
<dbReference type="EMBL" id="JAAAID010003014">
    <property type="protein sequence ID" value="KAG0001700.1"/>
    <property type="molecule type" value="Genomic_DNA"/>
</dbReference>